<feature type="domain" description="Carboxylesterase type B" evidence="4">
    <location>
        <begin position="14"/>
        <end position="484"/>
    </location>
</feature>
<evidence type="ECO:0000256" key="1">
    <source>
        <dbReference type="ARBA" id="ARBA00005964"/>
    </source>
</evidence>
<dbReference type="InterPro" id="IPR019826">
    <property type="entry name" value="Carboxylesterase_B_AS"/>
</dbReference>
<dbReference type="STRING" id="1381081.BIY22_19310"/>
<accession>A0A1Q9HHR4</accession>
<keyword evidence="2 3" id="KW-0378">Hydrolase</keyword>
<comment type="caution">
    <text evidence="5">The sequence shown here is derived from an EMBL/GenBank/DDBJ whole genome shotgun (WGS) entry which is preliminary data.</text>
</comment>
<evidence type="ECO:0000313" key="6">
    <source>
        <dbReference type="Proteomes" id="UP000186313"/>
    </source>
</evidence>
<dbReference type="PROSITE" id="PS00122">
    <property type="entry name" value="CARBOXYLESTERASE_B_1"/>
    <property type="match status" value="1"/>
</dbReference>
<evidence type="ECO:0000256" key="3">
    <source>
        <dbReference type="RuleBase" id="RU361235"/>
    </source>
</evidence>
<comment type="similarity">
    <text evidence="1 3">Belongs to the type-B carboxylesterase/lipase family.</text>
</comment>
<dbReference type="InterPro" id="IPR002018">
    <property type="entry name" value="CarbesteraseB"/>
</dbReference>
<dbReference type="RefSeq" id="WP_075708722.1">
    <property type="nucleotide sequence ID" value="NZ_MJMJ01000013.1"/>
</dbReference>
<dbReference type="PANTHER" id="PTHR11559">
    <property type="entry name" value="CARBOXYLESTERASE"/>
    <property type="match status" value="1"/>
</dbReference>
<name>A0A1Q9HHR4_9VIBR</name>
<dbReference type="AlphaFoldDB" id="A0A1Q9HHR4"/>
<dbReference type="InterPro" id="IPR050309">
    <property type="entry name" value="Type-B_Carboxylest/Lipase"/>
</dbReference>
<dbReference type="PROSITE" id="PS00941">
    <property type="entry name" value="CARBOXYLESTERASE_B_2"/>
    <property type="match status" value="1"/>
</dbReference>
<dbReference type="GO" id="GO:0016787">
    <property type="term" value="F:hydrolase activity"/>
    <property type="evidence" value="ECO:0007669"/>
    <property type="project" value="UniProtKB-KW"/>
</dbReference>
<organism evidence="5 6">
    <name type="scientific">Vibrio panuliri</name>
    <dbReference type="NCBI Taxonomy" id="1381081"/>
    <lineage>
        <taxon>Bacteria</taxon>
        <taxon>Pseudomonadati</taxon>
        <taxon>Pseudomonadota</taxon>
        <taxon>Gammaproteobacteria</taxon>
        <taxon>Vibrionales</taxon>
        <taxon>Vibrionaceae</taxon>
        <taxon>Vibrio</taxon>
    </lineage>
</organism>
<dbReference type="OrthoDB" id="9775851at2"/>
<dbReference type="EC" id="3.1.1.-" evidence="3"/>
<dbReference type="InterPro" id="IPR029058">
    <property type="entry name" value="AB_hydrolase_fold"/>
</dbReference>
<protein>
    <recommendedName>
        <fullName evidence="3">Carboxylic ester hydrolase</fullName>
        <ecNumber evidence="3">3.1.1.-</ecNumber>
    </recommendedName>
</protein>
<sequence length="507" mass="56646">MFRTPPFSDLDDKLLEFDSGLLLGSVNRDTRLSIFKGIPFAAPPVGNLRWAPPAPIAKWQGIRRAKEYGASCIQTPPEKGSFYQKEFLPTPHVYSEDCLYLNVWAPEAKVNEELPVLVWFYPGGFVWGSGSDDSIDGTALAEKGVVVVTINYRVGVLGFLAHPELTQESPNRTSGNYGLLDQIAALEWVQRNIGQFGGDKNNVTISGLSAGAISTHILSASPRAKGLFHKIIAQSGSVFAMKGHATLENKEAAGIEYANRLGASSIHQLRKLSPQALMAKPYKAWPVVDGWLLPESVSKVYEKGLQMDVPMLIGGTSEEAATLPLDVMNLSTFELWAKHSFGGYAQEYLKLHPAKTDRQAWEHFVSTKTESIHWAMRKWAYQQSMSGSKPIYLYSFSKTPPGELSAQHGAYHMGDLVYAFNNLDTVDRPWTKEDRELAELMSTAWVNFAKTDNPNGRNLPFWPAYQSKDDVIMVFDRKTEAKVDKRNKALHQLFDKEFEINHGYLRL</sequence>
<proteinExistence type="inferred from homology"/>
<dbReference type="Pfam" id="PF00135">
    <property type="entry name" value="COesterase"/>
    <property type="match status" value="1"/>
</dbReference>
<evidence type="ECO:0000313" key="5">
    <source>
        <dbReference type="EMBL" id="OLQ89667.1"/>
    </source>
</evidence>
<dbReference type="EMBL" id="MJMJ01000013">
    <property type="protein sequence ID" value="OLQ89667.1"/>
    <property type="molecule type" value="Genomic_DNA"/>
</dbReference>
<gene>
    <name evidence="5" type="ORF">BIY22_19310</name>
</gene>
<evidence type="ECO:0000256" key="2">
    <source>
        <dbReference type="ARBA" id="ARBA00022801"/>
    </source>
</evidence>
<dbReference type="SUPFAM" id="SSF53474">
    <property type="entry name" value="alpha/beta-Hydrolases"/>
    <property type="match status" value="1"/>
</dbReference>
<dbReference type="InterPro" id="IPR019819">
    <property type="entry name" value="Carboxylesterase_B_CS"/>
</dbReference>
<reference evidence="5 6" key="1">
    <citation type="submission" date="2016-09" db="EMBL/GenBank/DDBJ databases">
        <title>Genomic Taxonomy of the Vibrionaceae.</title>
        <authorList>
            <person name="Gonzalez-Castillo A."/>
            <person name="Gomez-Gil B."/>
            <person name="Enciso-Ibarra K."/>
        </authorList>
    </citation>
    <scope>NUCLEOTIDE SEQUENCE [LARGE SCALE GENOMIC DNA]</scope>
    <source>
        <strain evidence="5 6">CAIM 703</strain>
    </source>
</reference>
<evidence type="ECO:0000259" key="4">
    <source>
        <dbReference type="Pfam" id="PF00135"/>
    </source>
</evidence>
<dbReference type="Proteomes" id="UP000186313">
    <property type="component" value="Unassembled WGS sequence"/>
</dbReference>
<dbReference type="Gene3D" id="3.40.50.1820">
    <property type="entry name" value="alpha/beta hydrolase"/>
    <property type="match status" value="1"/>
</dbReference>